<organism evidence="1 2">
    <name type="scientific">Vagococcus entomophilus</name>
    <dbReference type="NCBI Taxonomy" id="1160095"/>
    <lineage>
        <taxon>Bacteria</taxon>
        <taxon>Bacillati</taxon>
        <taxon>Bacillota</taxon>
        <taxon>Bacilli</taxon>
        <taxon>Lactobacillales</taxon>
        <taxon>Enterococcaceae</taxon>
        <taxon>Vagococcus</taxon>
    </lineage>
</organism>
<comment type="caution">
    <text evidence="1">The sequence shown here is derived from an EMBL/GenBank/DDBJ whole genome shotgun (WGS) entry which is preliminary data.</text>
</comment>
<dbReference type="AlphaFoldDB" id="A0A430AK67"/>
<accession>A0A430AK67</accession>
<proteinExistence type="predicted"/>
<protein>
    <submittedName>
        <fullName evidence="1">Uncharacterized protein</fullName>
    </submittedName>
</protein>
<dbReference type="RefSeq" id="WP_126823057.1">
    <property type="nucleotide sequence ID" value="NZ_JBHLWU010000001.1"/>
</dbReference>
<dbReference type="EMBL" id="NGJZ01000001">
    <property type="protein sequence ID" value="RSU08449.1"/>
    <property type="molecule type" value="Genomic_DNA"/>
</dbReference>
<gene>
    <name evidence="1" type="ORF">CBF30_04205</name>
</gene>
<name>A0A430AK67_9ENTE</name>
<keyword evidence="2" id="KW-1185">Reference proteome</keyword>
<dbReference type="Proteomes" id="UP000288669">
    <property type="component" value="Unassembled WGS sequence"/>
</dbReference>
<sequence>MTSQKEYFSVIGVTDYFRYDNKIILFENEKQAKGVAEKIGSCDIEKITIFSNKKHVLISDLRGGELNK</sequence>
<reference evidence="1 2" key="1">
    <citation type="submission" date="2017-05" db="EMBL/GenBank/DDBJ databases">
        <title>Vagococcus spp. assemblies.</title>
        <authorList>
            <person name="Gulvik C.A."/>
        </authorList>
    </citation>
    <scope>NUCLEOTIDE SEQUENCE [LARGE SCALE GENOMIC DNA]</scope>
    <source>
        <strain evidence="1 2">DSM 24756</strain>
    </source>
</reference>
<evidence type="ECO:0000313" key="1">
    <source>
        <dbReference type="EMBL" id="RSU08449.1"/>
    </source>
</evidence>
<evidence type="ECO:0000313" key="2">
    <source>
        <dbReference type="Proteomes" id="UP000288669"/>
    </source>
</evidence>